<feature type="signal peptide" evidence="1">
    <location>
        <begin position="1"/>
        <end position="22"/>
    </location>
</feature>
<reference evidence="4" key="1">
    <citation type="submission" date="2012-12" db="EMBL/GenBank/DDBJ databases">
        <authorList>
            <person name="Hellsten U."/>
            <person name="Grimwood J."/>
            <person name="Chapman J.A."/>
            <person name="Shapiro H."/>
            <person name="Aerts A."/>
            <person name="Otillar R.P."/>
            <person name="Terry A.Y."/>
            <person name="Boore J.L."/>
            <person name="Simakov O."/>
            <person name="Marletaz F."/>
            <person name="Cho S.-J."/>
            <person name="Edsinger-Gonzales E."/>
            <person name="Havlak P."/>
            <person name="Kuo D.-H."/>
            <person name="Larsson T."/>
            <person name="Lv J."/>
            <person name="Arendt D."/>
            <person name="Savage R."/>
            <person name="Osoegawa K."/>
            <person name="de Jong P."/>
            <person name="Lindberg D.R."/>
            <person name="Seaver E.C."/>
            <person name="Weisblat D.A."/>
            <person name="Putnam N.H."/>
            <person name="Grigoriev I.V."/>
            <person name="Rokhsar D.S."/>
        </authorList>
    </citation>
    <scope>NUCLEOTIDE SEQUENCE</scope>
</reference>
<dbReference type="CTD" id="20204168"/>
<keyword evidence="4" id="KW-1185">Reference proteome</keyword>
<evidence type="ECO:0000313" key="3">
    <source>
        <dbReference type="EnsemblMetazoa" id="HelroP172676"/>
    </source>
</evidence>
<evidence type="ECO:0000313" key="2">
    <source>
        <dbReference type="EMBL" id="ESO04316.1"/>
    </source>
</evidence>
<evidence type="ECO:0000313" key="4">
    <source>
        <dbReference type="Proteomes" id="UP000015101"/>
    </source>
</evidence>
<dbReference type="GeneID" id="20204168"/>
<evidence type="ECO:0000256" key="1">
    <source>
        <dbReference type="SAM" id="SignalP"/>
    </source>
</evidence>
<sequence length="213" mass="23689">MHLSKFLSVIFIALLFGSNVESDDSKVVISFPTTLDLSLPVKNNGKYTVHLTRQKSDGVDGADVVEDADGTQWHMNKLELVKIYENTKESAVFTVAKIIENGILKTKYVGDFVYGRDSYSMFPNTAGHKMNKEETSVLLDGVEYVIAIMKSIPPEFNGSDRELKPPKNTVFLNGHDLSSVQTSGINRAKRYSGGVVDLVVEALFILDYSIFRE</sequence>
<dbReference type="InParanoid" id="T1F5R9"/>
<dbReference type="KEGG" id="hro:HELRODRAFT_172676"/>
<dbReference type="EnsemblMetazoa" id="HelroT172676">
    <property type="protein sequence ID" value="HelroP172676"/>
    <property type="gene ID" value="HelroG172676"/>
</dbReference>
<dbReference type="Proteomes" id="UP000015101">
    <property type="component" value="Unassembled WGS sequence"/>
</dbReference>
<dbReference type="EMBL" id="KB096502">
    <property type="protein sequence ID" value="ESO04316.1"/>
    <property type="molecule type" value="Genomic_DNA"/>
</dbReference>
<dbReference type="RefSeq" id="XP_009017585.1">
    <property type="nucleotide sequence ID" value="XM_009019337.1"/>
</dbReference>
<dbReference type="HOGENOM" id="CLU_1295621_0_0_1"/>
<dbReference type="AlphaFoldDB" id="T1F5R9"/>
<feature type="chain" id="PRO_5010980308" evidence="1">
    <location>
        <begin position="23"/>
        <end position="213"/>
    </location>
</feature>
<keyword evidence="1" id="KW-0732">Signal</keyword>
<name>T1F5R9_HELRO</name>
<dbReference type="EMBL" id="AMQM01004313">
    <property type="status" value="NOT_ANNOTATED_CDS"/>
    <property type="molecule type" value="Genomic_DNA"/>
</dbReference>
<reference evidence="2 4" key="2">
    <citation type="journal article" date="2013" name="Nature">
        <title>Insights into bilaterian evolution from three spiralian genomes.</title>
        <authorList>
            <person name="Simakov O."/>
            <person name="Marletaz F."/>
            <person name="Cho S.J."/>
            <person name="Edsinger-Gonzales E."/>
            <person name="Havlak P."/>
            <person name="Hellsten U."/>
            <person name="Kuo D.H."/>
            <person name="Larsson T."/>
            <person name="Lv J."/>
            <person name="Arendt D."/>
            <person name="Savage R."/>
            <person name="Osoegawa K."/>
            <person name="de Jong P."/>
            <person name="Grimwood J."/>
            <person name="Chapman J.A."/>
            <person name="Shapiro H."/>
            <person name="Aerts A."/>
            <person name="Otillar R.P."/>
            <person name="Terry A.Y."/>
            <person name="Boore J.L."/>
            <person name="Grigoriev I.V."/>
            <person name="Lindberg D.R."/>
            <person name="Seaver E.C."/>
            <person name="Weisblat D.A."/>
            <person name="Putnam N.H."/>
            <person name="Rokhsar D.S."/>
        </authorList>
    </citation>
    <scope>NUCLEOTIDE SEQUENCE</scope>
</reference>
<organism evidence="3 4">
    <name type="scientific">Helobdella robusta</name>
    <name type="common">Californian leech</name>
    <dbReference type="NCBI Taxonomy" id="6412"/>
    <lineage>
        <taxon>Eukaryota</taxon>
        <taxon>Metazoa</taxon>
        <taxon>Spiralia</taxon>
        <taxon>Lophotrochozoa</taxon>
        <taxon>Annelida</taxon>
        <taxon>Clitellata</taxon>
        <taxon>Hirudinea</taxon>
        <taxon>Rhynchobdellida</taxon>
        <taxon>Glossiphoniidae</taxon>
        <taxon>Helobdella</taxon>
    </lineage>
</organism>
<gene>
    <name evidence="3" type="primary">20204168</name>
    <name evidence="2" type="ORF">HELRODRAFT_172676</name>
</gene>
<proteinExistence type="predicted"/>
<protein>
    <submittedName>
        <fullName evidence="2 3">Uncharacterized protein</fullName>
    </submittedName>
</protein>
<reference evidence="3" key="3">
    <citation type="submission" date="2015-06" db="UniProtKB">
        <authorList>
            <consortium name="EnsemblMetazoa"/>
        </authorList>
    </citation>
    <scope>IDENTIFICATION</scope>
</reference>
<accession>T1F5R9</accession>